<protein>
    <recommendedName>
        <fullName evidence="1">Kazal-like domain-containing protein</fullName>
    </recommendedName>
</protein>
<dbReference type="GO" id="GO:0030198">
    <property type="term" value="P:extracellular matrix organization"/>
    <property type="evidence" value="ECO:0007669"/>
    <property type="project" value="TreeGrafter"/>
</dbReference>
<accession>A0A821PQH0</accession>
<dbReference type="InterPro" id="IPR056976">
    <property type="entry name" value="EGF1_RECK"/>
</dbReference>
<dbReference type="PROSITE" id="PS51465">
    <property type="entry name" value="KAZAL_2"/>
    <property type="match status" value="1"/>
</dbReference>
<dbReference type="AlphaFoldDB" id="A0A821PQH0"/>
<reference evidence="2" key="1">
    <citation type="submission" date="2021-02" db="EMBL/GenBank/DDBJ databases">
        <authorList>
            <person name="Steward A R."/>
        </authorList>
    </citation>
    <scope>NUCLEOTIDE SEQUENCE</scope>
</reference>
<name>A0A821PQH0_9NEOP</name>
<dbReference type="InterPro" id="IPR002350">
    <property type="entry name" value="Kazal_dom"/>
</dbReference>
<proteinExistence type="predicted"/>
<evidence type="ECO:0000313" key="2">
    <source>
        <dbReference type="EMBL" id="CAF4810638.1"/>
    </source>
</evidence>
<dbReference type="PANTHER" id="PTHR13487:SF3">
    <property type="entry name" value="REVERSION-INDUCING CYSTEINE-RICH PROTEIN WITH KAZAL MOTIFS"/>
    <property type="match status" value="1"/>
</dbReference>
<dbReference type="SMART" id="SM00280">
    <property type="entry name" value="KAZAL"/>
    <property type="match status" value="3"/>
</dbReference>
<dbReference type="Pfam" id="PF22961">
    <property type="entry name" value="RECK-like_N"/>
    <property type="match status" value="1"/>
</dbReference>
<dbReference type="InterPro" id="IPR056979">
    <property type="entry name" value="FZ_RECK"/>
</dbReference>
<gene>
    <name evidence="2" type="ORF">PMACD_LOCUS4015</name>
</gene>
<keyword evidence="3" id="KW-1185">Reference proteome</keyword>
<evidence type="ECO:0000259" key="1">
    <source>
        <dbReference type="PROSITE" id="PS51465"/>
    </source>
</evidence>
<dbReference type="Pfam" id="PF23298">
    <property type="entry name" value="FZ_RECK"/>
    <property type="match status" value="1"/>
</dbReference>
<dbReference type="InterPro" id="IPR036058">
    <property type="entry name" value="Kazal_dom_sf"/>
</dbReference>
<evidence type="ECO:0000313" key="3">
    <source>
        <dbReference type="Proteomes" id="UP000663880"/>
    </source>
</evidence>
<comment type="caution">
    <text evidence="2">The sequence shown here is derived from an EMBL/GenBank/DDBJ whole genome shotgun (WGS) entry which is preliminary data.</text>
</comment>
<sequence>MSLVEIASDSAMREERIQNIYKFCTPQLIDFWICMNQTIQEVVSGSGWWGRACCSLGHSPSCRRACATVSDARSLSTACRRSDEIAFFDCVQKQQEAQWCCSQTQSLSCHEDCSRALWRVGQTRANVSDRDRAVQACDQSPPLLRCLSELTASTVHTDTSKYLPCCHESPSTECRSTCESVLRRTGESQEIAEALSQECGAPAIHDNMWQCFLRKDAPPDTKDVIPHDVAKLHCCQKGATINCRRLCFNTFNSGWQNNWQKFYTECLGDPQETELAECIEEVEAPCSLGCAGLTYCSQLNNRPATLFRSCSAQADLDAHLAVAEQKGSGYVTVAGSVACALHVKPCTAKGHSSLLCMDDCLKLVSSCVEWSRAPLSAPALCARLAPRHENAPCVSLTDFMAPSQEPPLLSAGEAVRSPCAGAPCNSSQVCALNRSCVSSDSCARYTCVEGCPLGDGSPYVVPIGSWVRVPMPCAAQKVCIKVCRCSSRGLTNCQPLPSVALDNCRLHDKIVKHGEKYYMECNPCRCACGERVCGRRACGRAALLTGLPCNCPPHHLPVTTPGRLYPNACLAKCAGATDGEIEFSARAPCANAACPRRHVCLPATSVCLSRLQLDCPQYTCVNITHCHSQPSSPVCDTDGHTHTNPCHLVMSGRKLAYWGHCLQGCSASGTVCGVNGVTYSSECAAWAEYVSVDYFGPCFAVGPISDAMEPKCQLDRILCPPLKTQSCLGFTAPGACCPKCGGALRILYSKKQIDRALYGTNISASVINLKNVLSSLERHVKVSECALRGYLTIEMEIFVTVESILRHPTDLQLKVCVLEAEKIADLINRDSALITSDLGLSALSYALTVHTVPTQGVGTLSMSLVTLAFSFISVVLR</sequence>
<dbReference type="Gene3D" id="3.30.60.30">
    <property type="match status" value="2"/>
</dbReference>
<dbReference type="PANTHER" id="PTHR13487">
    <property type="entry name" value="SERINE PROTEASE INHIBITOR"/>
    <property type="match status" value="1"/>
</dbReference>
<organism evidence="2 3">
    <name type="scientific">Pieris macdunnoughi</name>
    <dbReference type="NCBI Taxonomy" id="345717"/>
    <lineage>
        <taxon>Eukaryota</taxon>
        <taxon>Metazoa</taxon>
        <taxon>Ecdysozoa</taxon>
        <taxon>Arthropoda</taxon>
        <taxon>Hexapoda</taxon>
        <taxon>Insecta</taxon>
        <taxon>Pterygota</taxon>
        <taxon>Neoptera</taxon>
        <taxon>Endopterygota</taxon>
        <taxon>Lepidoptera</taxon>
        <taxon>Glossata</taxon>
        <taxon>Ditrysia</taxon>
        <taxon>Papilionoidea</taxon>
        <taxon>Pieridae</taxon>
        <taxon>Pierinae</taxon>
        <taxon>Pieris</taxon>
    </lineage>
</organism>
<dbReference type="InterPro" id="IPR039016">
    <property type="entry name" value="RECK"/>
</dbReference>
<dbReference type="GO" id="GO:0005886">
    <property type="term" value="C:plasma membrane"/>
    <property type="evidence" value="ECO:0007669"/>
    <property type="project" value="TreeGrafter"/>
</dbReference>
<dbReference type="InterPro" id="IPR055110">
    <property type="entry name" value="RECK-like_N"/>
</dbReference>
<dbReference type="GO" id="GO:0008191">
    <property type="term" value="F:metalloendopeptidase inhibitor activity"/>
    <property type="evidence" value="ECO:0007669"/>
    <property type="project" value="InterPro"/>
</dbReference>
<dbReference type="OrthoDB" id="5956770at2759"/>
<dbReference type="Proteomes" id="UP000663880">
    <property type="component" value="Unassembled WGS sequence"/>
</dbReference>
<dbReference type="EMBL" id="CAJOBZ010000007">
    <property type="protein sequence ID" value="CAF4810638.1"/>
    <property type="molecule type" value="Genomic_DNA"/>
</dbReference>
<feature type="domain" description="Kazal-like" evidence="1">
    <location>
        <begin position="609"/>
        <end position="663"/>
    </location>
</feature>
<dbReference type="SUPFAM" id="SSF100895">
    <property type="entry name" value="Kazal-type serine protease inhibitors"/>
    <property type="match status" value="2"/>
</dbReference>
<dbReference type="InterPro" id="IPR056978">
    <property type="entry name" value="CC4_RECK"/>
</dbReference>
<dbReference type="Pfam" id="PF23332">
    <property type="entry name" value="CC4_RECK"/>
    <property type="match status" value="2"/>
</dbReference>
<dbReference type="Pfam" id="PF25027">
    <property type="entry name" value="EGF1_RECK"/>
    <property type="match status" value="1"/>
</dbReference>
<dbReference type="Pfam" id="PF07648">
    <property type="entry name" value="Kazal_2"/>
    <property type="match status" value="2"/>
</dbReference>